<keyword evidence="1" id="KW-0472">Membrane</keyword>
<organism evidence="2 3">
    <name type="scientific">Halopseudomonas xinjiangensis</name>
    <dbReference type="NCBI Taxonomy" id="487184"/>
    <lineage>
        <taxon>Bacteria</taxon>
        <taxon>Pseudomonadati</taxon>
        <taxon>Pseudomonadota</taxon>
        <taxon>Gammaproteobacteria</taxon>
        <taxon>Pseudomonadales</taxon>
        <taxon>Pseudomonadaceae</taxon>
        <taxon>Halopseudomonas</taxon>
    </lineage>
</organism>
<dbReference type="STRING" id="487184.SAMN05216421_2424"/>
<gene>
    <name evidence="2" type="ORF">SAMN05216421_2424</name>
</gene>
<dbReference type="EMBL" id="LT629736">
    <property type="protein sequence ID" value="SDS89617.1"/>
    <property type="molecule type" value="Genomic_DNA"/>
</dbReference>
<keyword evidence="3" id="KW-1185">Reference proteome</keyword>
<dbReference type="PANTHER" id="PTHR30093:SF47">
    <property type="entry name" value="TYPE IV PILUS NON-CORE MINOR PILIN PILE"/>
    <property type="match status" value="1"/>
</dbReference>
<dbReference type="PROSITE" id="PS00409">
    <property type="entry name" value="PROKAR_NTER_METHYL"/>
    <property type="match status" value="1"/>
</dbReference>
<feature type="transmembrane region" description="Helical" evidence="1">
    <location>
        <begin position="12"/>
        <end position="34"/>
    </location>
</feature>
<accession>A0A1H1VXL9</accession>
<keyword evidence="1" id="KW-0812">Transmembrane</keyword>
<dbReference type="AlphaFoldDB" id="A0A1H1VXL9"/>
<keyword evidence="1" id="KW-1133">Transmembrane helix</keyword>
<dbReference type="RefSeq" id="WP_093395075.1">
    <property type="nucleotide sequence ID" value="NZ_LT629736.1"/>
</dbReference>
<dbReference type="InterPro" id="IPR045584">
    <property type="entry name" value="Pilin-like"/>
</dbReference>
<dbReference type="Pfam" id="PF16732">
    <property type="entry name" value="ComP_DUS"/>
    <property type="match status" value="1"/>
</dbReference>
<evidence type="ECO:0000313" key="3">
    <source>
        <dbReference type="Proteomes" id="UP000243207"/>
    </source>
</evidence>
<dbReference type="GO" id="GO:0043683">
    <property type="term" value="P:type IV pilus assembly"/>
    <property type="evidence" value="ECO:0007669"/>
    <property type="project" value="InterPro"/>
</dbReference>
<dbReference type="InterPro" id="IPR031982">
    <property type="entry name" value="PilE-like"/>
</dbReference>
<dbReference type="Proteomes" id="UP000243207">
    <property type="component" value="Chromosome I"/>
</dbReference>
<dbReference type="SUPFAM" id="SSF54523">
    <property type="entry name" value="Pili subunits"/>
    <property type="match status" value="1"/>
</dbReference>
<reference evidence="3" key="1">
    <citation type="submission" date="2016-10" db="EMBL/GenBank/DDBJ databases">
        <authorList>
            <person name="Varghese N."/>
            <person name="Submissions S."/>
        </authorList>
    </citation>
    <scope>NUCLEOTIDE SEQUENCE [LARGE SCALE GENOMIC DNA]</scope>
    <source>
        <strain evidence="3">NRRL B-51270</strain>
    </source>
</reference>
<name>A0A1H1VXL9_9GAMM</name>
<dbReference type="PANTHER" id="PTHR30093">
    <property type="entry name" value="GENERAL SECRETION PATHWAY PROTEIN G"/>
    <property type="match status" value="1"/>
</dbReference>
<sequence>MKMHDNQHRGFTLIEVMVVVAIVGILAAIAYPSYIEHVRQTRRAEVTALMLENAQLLERHYTRHGAYDAGAVSGLVSQAPVTGTPVYNLSLVADSQSYSISATAQSGGMMAGDLCANYSLDQVGRRSPSDAKCWRR</sequence>
<evidence type="ECO:0000256" key="1">
    <source>
        <dbReference type="SAM" id="Phobius"/>
    </source>
</evidence>
<dbReference type="Pfam" id="PF07963">
    <property type="entry name" value="N_methyl"/>
    <property type="match status" value="1"/>
</dbReference>
<proteinExistence type="predicted"/>
<dbReference type="NCBIfam" id="TIGR02532">
    <property type="entry name" value="IV_pilin_GFxxxE"/>
    <property type="match status" value="1"/>
</dbReference>
<protein>
    <submittedName>
        <fullName evidence="2">Type IV pilus assembly protein PilE</fullName>
    </submittedName>
</protein>
<evidence type="ECO:0000313" key="2">
    <source>
        <dbReference type="EMBL" id="SDS89617.1"/>
    </source>
</evidence>
<dbReference type="InterPro" id="IPR012902">
    <property type="entry name" value="N_methyl_site"/>
</dbReference>
<dbReference type="Gene3D" id="3.30.700.10">
    <property type="entry name" value="Glycoprotein, Type 4 Pilin"/>
    <property type="match status" value="1"/>
</dbReference>
<dbReference type="OrthoDB" id="5296638at2"/>